<dbReference type="InterPro" id="IPR044861">
    <property type="entry name" value="IPNS-like_FE2OG_OXY"/>
</dbReference>
<dbReference type="Gene3D" id="2.60.120.330">
    <property type="entry name" value="B-lactam Antibiotic, Isopenicillin N Synthase, Chain"/>
    <property type="match status" value="1"/>
</dbReference>
<dbReference type="EMBL" id="JACCJB010000012">
    <property type="protein sequence ID" value="KAF6222195.1"/>
    <property type="molecule type" value="Genomic_DNA"/>
</dbReference>
<dbReference type="InterPro" id="IPR026992">
    <property type="entry name" value="DIOX_N"/>
</dbReference>
<feature type="domain" description="Fe2OG dioxygenase" evidence="3">
    <location>
        <begin position="201"/>
        <end position="313"/>
    </location>
</feature>
<dbReference type="GO" id="GO:0016491">
    <property type="term" value="F:oxidoreductase activity"/>
    <property type="evidence" value="ECO:0007669"/>
    <property type="project" value="UniProtKB-KW"/>
</dbReference>
<dbReference type="Pfam" id="PF14226">
    <property type="entry name" value="DIOX_N"/>
    <property type="match status" value="1"/>
</dbReference>
<sequence length="352" mass="38800">MSSPLALAPTAAPSSQALNSEPELPIPLISLQPLLTHSPSTLETAKSLLSAFRTSGFLYLTEFSSIIPPSLLASVFEQSARFFARPQTQKDGLAWTTARSNRGYVCMGREKVSQGMSKADVAKEREHGGEDLKESFEIGREFEEGHENRWPDKMDVEGAEFKLTMLGFFERCKEVHAVLMRGIALGMGLDAGFFEDYVTMGDNTLRLLHYPPVAPGGFEGGKRVRAGAHSDYGSVTLLFQDQRGGLQVERPEGWVDVQPIQGSIVVNAGDLLARWSNDLIRSTKHRVVEPPLKGREVEDGHPARYSVAYFCNPDFDKRIEALPGTWEGEKGGKKYEGVNSGAYLVQRLSATY</sequence>
<comment type="caution">
    <text evidence="4">The sequence shown here is derived from an EMBL/GenBank/DDBJ whole genome shotgun (WGS) entry which is preliminary data.</text>
</comment>
<evidence type="ECO:0000259" key="3">
    <source>
        <dbReference type="PROSITE" id="PS51471"/>
    </source>
</evidence>
<dbReference type="PRINTS" id="PR00682">
    <property type="entry name" value="IPNSYNTHASE"/>
</dbReference>
<organism evidence="4 5">
    <name type="scientific">Letharia lupina</name>
    <dbReference type="NCBI Taxonomy" id="560253"/>
    <lineage>
        <taxon>Eukaryota</taxon>
        <taxon>Fungi</taxon>
        <taxon>Dikarya</taxon>
        <taxon>Ascomycota</taxon>
        <taxon>Pezizomycotina</taxon>
        <taxon>Lecanoromycetes</taxon>
        <taxon>OSLEUM clade</taxon>
        <taxon>Lecanoromycetidae</taxon>
        <taxon>Lecanorales</taxon>
        <taxon>Lecanorineae</taxon>
        <taxon>Parmeliaceae</taxon>
        <taxon>Letharia</taxon>
    </lineage>
</organism>
<keyword evidence="2" id="KW-0479">Metal-binding</keyword>
<evidence type="ECO:0000256" key="2">
    <source>
        <dbReference type="RuleBase" id="RU003682"/>
    </source>
</evidence>
<dbReference type="InterPro" id="IPR050231">
    <property type="entry name" value="Iron_ascorbate_oxido_reductase"/>
</dbReference>
<reference evidence="4 5" key="1">
    <citation type="journal article" date="2020" name="Genomics">
        <title>Complete, high-quality genomes from long-read metagenomic sequencing of two wolf lichen thalli reveals enigmatic genome architecture.</title>
        <authorList>
            <person name="McKenzie S.K."/>
            <person name="Walston R.F."/>
            <person name="Allen J.L."/>
        </authorList>
    </citation>
    <scope>NUCLEOTIDE SEQUENCE [LARGE SCALE GENOMIC DNA]</scope>
    <source>
        <strain evidence="4">WasteWater1</strain>
    </source>
</reference>
<keyword evidence="2" id="KW-0408">Iron</keyword>
<dbReference type="Pfam" id="PF03171">
    <property type="entry name" value="2OG-FeII_Oxy"/>
    <property type="match status" value="1"/>
</dbReference>
<accession>A0A8H6CEP3</accession>
<dbReference type="PANTHER" id="PTHR47990">
    <property type="entry name" value="2-OXOGLUTARATE (2OG) AND FE(II)-DEPENDENT OXYGENASE SUPERFAMILY PROTEIN-RELATED"/>
    <property type="match status" value="1"/>
</dbReference>
<keyword evidence="2" id="KW-0560">Oxidoreductase</keyword>
<proteinExistence type="inferred from homology"/>
<comment type="similarity">
    <text evidence="1 2">Belongs to the iron/ascorbate-dependent oxidoreductase family.</text>
</comment>
<keyword evidence="5" id="KW-1185">Reference proteome</keyword>
<dbReference type="SUPFAM" id="SSF51197">
    <property type="entry name" value="Clavaminate synthase-like"/>
    <property type="match status" value="1"/>
</dbReference>
<evidence type="ECO:0000313" key="5">
    <source>
        <dbReference type="Proteomes" id="UP000593566"/>
    </source>
</evidence>
<dbReference type="GO" id="GO:0044283">
    <property type="term" value="P:small molecule biosynthetic process"/>
    <property type="evidence" value="ECO:0007669"/>
    <property type="project" value="UniProtKB-ARBA"/>
</dbReference>
<dbReference type="InterPro" id="IPR005123">
    <property type="entry name" value="Oxoglu/Fe-dep_dioxygenase_dom"/>
</dbReference>
<name>A0A8H6CEP3_9LECA</name>
<gene>
    <name evidence="4" type="ORF">HO133_001281</name>
</gene>
<dbReference type="PROSITE" id="PS51471">
    <property type="entry name" value="FE2OG_OXY"/>
    <property type="match status" value="1"/>
</dbReference>
<dbReference type="InterPro" id="IPR027443">
    <property type="entry name" value="IPNS-like_sf"/>
</dbReference>
<dbReference type="Proteomes" id="UP000593566">
    <property type="component" value="Unassembled WGS sequence"/>
</dbReference>
<dbReference type="RefSeq" id="XP_037151630.1">
    <property type="nucleotide sequence ID" value="XM_037292211.1"/>
</dbReference>
<dbReference type="GeneID" id="59329697"/>
<protein>
    <recommendedName>
        <fullName evidence="3">Fe2OG dioxygenase domain-containing protein</fullName>
    </recommendedName>
</protein>
<evidence type="ECO:0000313" key="4">
    <source>
        <dbReference type="EMBL" id="KAF6222195.1"/>
    </source>
</evidence>
<evidence type="ECO:0000256" key="1">
    <source>
        <dbReference type="ARBA" id="ARBA00008056"/>
    </source>
</evidence>
<dbReference type="GO" id="GO:0046872">
    <property type="term" value="F:metal ion binding"/>
    <property type="evidence" value="ECO:0007669"/>
    <property type="project" value="UniProtKB-KW"/>
</dbReference>
<dbReference type="AlphaFoldDB" id="A0A8H6CEP3"/>